<organism evidence="2 3">
    <name type="scientific">Reticulomyxa filosa</name>
    <dbReference type="NCBI Taxonomy" id="46433"/>
    <lineage>
        <taxon>Eukaryota</taxon>
        <taxon>Sar</taxon>
        <taxon>Rhizaria</taxon>
        <taxon>Retaria</taxon>
        <taxon>Foraminifera</taxon>
        <taxon>Monothalamids</taxon>
        <taxon>Reticulomyxidae</taxon>
        <taxon>Reticulomyxa</taxon>
    </lineage>
</organism>
<keyword evidence="3" id="KW-1185">Reference proteome</keyword>
<gene>
    <name evidence="2" type="ORF">RFI_03369</name>
</gene>
<proteinExistence type="predicted"/>
<keyword evidence="1" id="KW-0812">Transmembrane</keyword>
<comment type="caution">
    <text evidence="2">The sequence shown here is derived from an EMBL/GenBank/DDBJ whole genome shotgun (WGS) entry which is preliminary data.</text>
</comment>
<feature type="transmembrane region" description="Helical" evidence="1">
    <location>
        <begin position="257"/>
        <end position="283"/>
    </location>
</feature>
<evidence type="ECO:0000256" key="1">
    <source>
        <dbReference type="SAM" id="Phobius"/>
    </source>
</evidence>
<protein>
    <submittedName>
        <fullName evidence="2">Uncharacterized protein</fullName>
    </submittedName>
</protein>
<keyword evidence="1" id="KW-1133">Transmembrane helix</keyword>
<reference evidence="2 3" key="1">
    <citation type="journal article" date="2013" name="Curr. Biol.">
        <title>The Genome of the Foraminiferan Reticulomyxa filosa.</title>
        <authorList>
            <person name="Glockner G."/>
            <person name="Hulsmann N."/>
            <person name="Schleicher M."/>
            <person name="Noegel A.A."/>
            <person name="Eichinger L."/>
            <person name="Gallinger C."/>
            <person name="Pawlowski J."/>
            <person name="Sierra R."/>
            <person name="Euteneuer U."/>
            <person name="Pillet L."/>
            <person name="Moustafa A."/>
            <person name="Platzer M."/>
            <person name="Groth M."/>
            <person name="Szafranski K."/>
            <person name="Schliwa M."/>
        </authorList>
    </citation>
    <scope>NUCLEOTIDE SEQUENCE [LARGE SCALE GENOMIC DNA]</scope>
</reference>
<evidence type="ECO:0000313" key="2">
    <source>
        <dbReference type="EMBL" id="ETO33733.1"/>
    </source>
</evidence>
<feature type="non-terminal residue" evidence="2">
    <location>
        <position position="1"/>
    </location>
</feature>
<dbReference type="EMBL" id="ASPP01003168">
    <property type="protein sequence ID" value="ETO33733.1"/>
    <property type="molecule type" value="Genomic_DNA"/>
</dbReference>
<keyword evidence="1" id="KW-0472">Membrane</keyword>
<accession>X6P6J6</accession>
<dbReference type="AlphaFoldDB" id="X6P6J6"/>
<dbReference type="Proteomes" id="UP000023152">
    <property type="component" value="Unassembled WGS sequence"/>
</dbReference>
<sequence length="391" mass="44825">NLLPALAIQQTNRNTRSNLYNFLLNFINYSVLKGSSVYTDLENDAKNSNIFDDVCKEKLQIQSRVIKALLGYDKNLLEMLFRDATSNDPYLSSLSSLIATELLNPSWHLTHLNQLRQVNISAGKKWLALVLDRSRVSFLLKQMEELGTNLSKALQSSKQSVFVYQFDCLMNALMACASYTDGAMELITNDCMTYLINLECLKTKIFWTAQETTSDRDESKAKCQKYLQVLIPCFRLILALFSSCFRHRRLHHQVLQFLMTVCCYLSTVFVHFFSFMLIAMAYICAMINIYQIQYDDVIDQIVAMLSQDILMMRATKLWLGVWYQLCNGPIVGSLATRLSSSTMDDGESKKDPKLTYFKKKNDALLSLFQFYSSKLVQASNSADLDTMLDFH</sequence>
<evidence type="ECO:0000313" key="3">
    <source>
        <dbReference type="Proteomes" id="UP000023152"/>
    </source>
</evidence>
<name>X6P6J6_RETFI</name>